<dbReference type="EMBL" id="JAUSVP010000003">
    <property type="protein sequence ID" value="MDQ0446861.1"/>
    <property type="molecule type" value="Genomic_DNA"/>
</dbReference>
<organism evidence="3 4">
    <name type="scientific">Methylobacterium aerolatum</name>
    <dbReference type="NCBI Taxonomy" id="418708"/>
    <lineage>
        <taxon>Bacteria</taxon>
        <taxon>Pseudomonadati</taxon>
        <taxon>Pseudomonadota</taxon>
        <taxon>Alphaproteobacteria</taxon>
        <taxon>Hyphomicrobiales</taxon>
        <taxon>Methylobacteriaceae</taxon>
        <taxon>Methylobacterium</taxon>
    </lineage>
</organism>
<comment type="caution">
    <text evidence="3">The sequence shown here is derived from an EMBL/GenBank/DDBJ whole genome shotgun (WGS) entry which is preliminary data.</text>
</comment>
<name>A0ABU0HZF8_9HYPH</name>
<dbReference type="RefSeq" id="WP_238201624.1">
    <property type="nucleotide sequence ID" value="NZ_BPQE01000004.1"/>
</dbReference>
<keyword evidence="2" id="KW-0732">Signal</keyword>
<dbReference type="PROSITE" id="PS51257">
    <property type="entry name" value="PROKAR_LIPOPROTEIN"/>
    <property type="match status" value="1"/>
</dbReference>
<evidence type="ECO:0000256" key="2">
    <source>
        <dbReference type="SAM" id="SignalP"/>
    </source>
</evidence>
<reference evidence="3 4" key="1">
    <citation type="submission" date="2023-07" db="EMBL/GenBank/DDBJ databases">
        <title>Genomic Encyclopedia of Type Strains, Phase IV (KMG-IV): sequencing the most valuable type-strain genomes for metagenomic binning, comparative biology and taxonomic classification.</title>
        <authorList>
            <person name="Goeker M."/>
        </authorList>
    </citation>
    <scope>NUCLEOTIDE SEQUENCE [LARGE SCALE GENOMIC DNA]</scope>
    <source>
        <strain evidence="3 4">DSM 19013</strain>
    </source>
</reference>
<evidence type="ECO:0000313" key="4">
    <source>
        <dbReference type="Proteomes" id="UP001231124"/>
    </source>
</evidence>
<feature type="signal peptide" evidence="2">
    <location>
        <begin position="1"/>
        <end position="29"/>
    </location>
</feature>
<protein>
    <submittedName>
        <fullName evidence="3">Type IV pilus biogenesis protein CpaD/CtpE</fullName>
    </submittedName>
</protein>
<proteinExistence type="predicted"/>
<keyword evidence="4" id="KW-1185">Reference proteome</keyword>
<evidence type="ECO:0000313" key="3">
    <source>
        <dbReference type="EMBL" id="MDQ0446861.1"/>
    </source>
</evidence>
<feature type="region of interest" description="Disordered" evidence="1">
    <location>
        <begin position="27"/>
        <end position="59"/>
    </location>
</feature>
<feature type="compositionally biased region" description="Pro residues" evidence="1">
    <location>
        <begin position="30"/>
        <end position="41"/>
    </location>
</feature>
<accession>A0ABU0HZF8</accession>
<evidence type="ECO:0000256" key="1">
    <source>
        <dbReference type="SAM" id="MobiDB-lite"/>
    </source>
</evidence>
<feature type="chain" id="PRO_5046431603" evidence="2">
    <location>
        <begin position="30"/>
        <end position="59"/>
    </location>
</feature>
<gene>
    <name evidence="3" type="ORF">QO012_001352</name>
</gene>
<dbReference type="Proteomes" id="UP001231124">
    <property type="component" value="Unassembled WGS sequence"/>
</dbReference>
<sequence length="59" mass="6321">MSFRLKAAPRWVLLACAAASLAACARSQAAPPPDLTPPPQRPYDAKTQLEQGAPPPLRR</sequence>